<dbReference type="HOGENOM" id="CLU_1380375_0_0_1"/>
<proteinExistence type="predicted"/>
<dbReference type="GeneID" id="17250748"/>
<dbReference type="KEGG" id="ehx:EMIHUDRAFT_259544"/>
<dbReference type="InterPro" id="IPR008979">
    <property type="entry name" value="Galactose-bd-like_sf"/>
</dbReference>
<reference evidence="1" key="2">
    <citation type="submission" date="2024-10" db="UniProtKB">
        <authorList>
            <consortium name="EnsemblProtists"/>
        </authorList>
    </citation>
    <scope>IDENTIFICATION</scope>
</reference>
<organism evidence="1 2">
    <name type="scientific">Emiliania huxleyi (strain CCMP1516)</name>
    <dbReference type="NCBI Taxonomy" id="280463"/>
    <lineage>
        <taxon>Eukaryota</taxon>
        <taxon>Haptista</taxon>
        <taxon>Haptophyta</taxon>
        <taxon>Prymnesiophyceae</taxon>
        <taxon>Isochrysidales</taxon>
        <taxon>Noelaerhabdaceae</taxon>
        <taxon>Emiliania</taxon>
    </lineage>
</organism>
<evidence type="ECO:0000313" key="1">
    <source>
        <dbReference type="EnsemblProtists" id="EOD04598"/>
    </source>
</evidence>
<reference evidence="2" key="1">
    <citation type="journal article" date="2013" name="Nature">
        <title>Pan genome of the phytoplankton Emiliania underpins its global distribution.</title>
        <authorList>
            <person name="Read B.A."/>
            <person name="Kegel J."/>
            <person name="Klute M.J."/>
            <person name="Kuo A."/>
            <person name="Lefebvre S.C."/>
            <person name="Maumus F."/>
            <person name="Mayer C."/>
            <person name="Miller J."/>
            <person name="Monier A."/>
            <person name="Salamov A."/>
            <person name="Young J."/>
            <person name="Aguilar M."/>
            <person name="Claverie J.M."/>
            <person name="Frickenhaus S."/>
            <person name="Gonzalez K."/>
            <person name="Herman E.K."/>
            <person name="Lin Y.C."/>
            <person name="Napier J."/>
            <person name="Ogata H."/>
            <person name="Sarno A.F."/>
            <person name="Shmutz J."/>
            <person name="Schroeder D."/>
            <person name="de Vargas C."/>
            <person name="Verret F."/>
            <person name="von Dassow P."/>
            <person name="Valentin K."/>
            <person name="Van de Peer Y."/>
            <person name="Wheeler G."/>
            <person name="Dacks J.B."/>
            <person name="Delwiche C.F."/>
            <person name="Dyhrman S.T."/>
            <person name="Glockner G."/>
            <person name="John U."/>
            <person name="Richards T."/>
            <person name="Worden A.Z."/>
            <person name="Zhang X."/>
            <person name="Grigoriev I.V."/>
            <person name="Allen A.E."/>
            <person name="Bidle K."/>
            <person name="Borodovsky M."/>
            <person name="Bowler C."/>
            <person name="Brownlee C."/>
            <person name="Cock J.M."/>
            <person name="Elias M."/>
            <person name="Gladyshev V.N."/>
            <person name="Groth M."/>
            <person name="Guda C."/>
            <person name="Hadaegh A."/>
            <person name="Iglesias-Rodriguez M.D."/>
            <person name="Jenkins J."/>
            <person name="Jones B.M."/>
            <person name="Lawson T."/>
            <person name="Leese F."/>
            <person name="Lindquist E."/>
            <person name="Lobanov A."/>
            <person name="Lomsadze A."/>
            <person name="Malik S.B."/>
            <person name="Marsh M.E."/>
            <person name="Mackinder L."/>
            <person name="Mock T."/>
            <person name="Mueller-Roeber B."/>
            <person name="Pagarete A."/>
            <person name="Parker M."/>
            <person name="Probert I."/>
            <person name="Quesneville H."/>
            <person name="Raines C."/>
            <person name="Rensing S.A."/>
            <person name="Riano-Pachon D.M."/>
            <person name="Richier S."/>
            <person name="Rokitta S."/>
            <person name="Shiraiwa Y."/>
            <person name="Soanes D.M."/>
            <person name="van der Giezen M."/>
            <person name="Wahlund T.M."/>
            <person name="Williams B."/>
            <person name="Wilson W."/>
            <person name="Wolfe G."/>
            <person name="Wurch L.L."/>
        </authorList>
    </citation>
    <scope>NUCLEOTIDE SEQUENCE</scope>
</reference>
<dbReference type="AlphaFoldDB" id="A0A0D3I013"/>
<keyword evidence="2" id="KW-1185">Reference proteome</keyword>
<protein>
    <submittedName>
        <fullName evidence="1">Uncharacterized protein</fullName>
    </submittedName>
</protein>
<sequence length="198" mass="20911">MRCSAPECDVLARLCVVRAPRGLGLLSPDCLSALGGGTSLNLCEAIERVDFKENRVAGVGTGPRAAPLDDRPRRVDLRLGGIGCRVHAGDRVRLQVCSAAHPRAMRHPLQAPGEDWLGEGSLGSPATLELVSDAEHPSCVQLPVLDVELARWTSVGRLGRGDVLETEGGGLRTWVRDSIDRRSTGYSGAERGSGGLSA</sequence>
<dbReference type="Gene3D" id="2.60.120.260">
    <property type="entry name" value="Galactose-binding domain-like"/>
    <property type="match status" value="1"/>
</dbReference>
<dbReference type="SUPFAM" id="SSF49785">
    <property type="entry name" value="Galactose-binding domain-like"/>
    <property type="match status" value="1"/>
</dbReference>
<dbReference type="RefSeq" id="XP_005757027.1">
    <property type="nucleotide sequence ID" value="XM_005756970.1"/>
</dbReference>
<dbReference type="EnsemblProtists" id="EOD04598">
    <property type="protein sequence ID" value="EOD04598"/>
    <property type="gene ID" value="EMIHUDRAFT_259544"/>
</dbReference>
<evidence type="ECO:0000313" key="2">
    <source>
        <dbReference type="Proteomes" id="UP000013827"/>
    </source>
</evidence>
<dbReference type="PaxDb" id="2903-EOD04598"/>
<accession>A0A0D3I013</accession>
<name>A0A0D3I013_EMIH1</name>
<dbReference type="Proteomes" id="UP000013827">
    <property type="component" value="Unassembled WGS sequence"/>
</dbReference>